<reference evidence="2" key="1">
    <citation type="submission" date="2020-07" db="EMBL/GenBank/DDBJ databases">
        <authorList>
            <person name="Lin J."/>
        </authorList>
    </citation>
    <scope>NUCLEOTIDE SEQUENCE</scope>
</reference>
<organism evidence="2">
    <name type="scientific">Ananas comosus var. bracteatus</name>
    <name type="common">red pineapple</name>
    <dbReference type="NCBI Taxonomy" id="296719"/>
    <lineage>
        <taxon>Eukaryota</taxon>
        <taxon>Viridiplantae</taxon>
        <taxon>Streptophyta</taxon>
        <taxon>Embryophyta</taxon>
        <taxon>Tracheophyta</taxon>
        <taxon>Spermatophyta</taxon>
        <taxon>Magnoliopsida</taxon>
        <taxon>Liliopsida</taxon>
        <taxon>Poales</taxon>
        <taxon>Bromeliaceae</taxon>
        <taxon>Bromelioideae</taxon>
        <taxon>Ananas</taxon>
    </lineage>
</organism>
<sequence>MKRGCWPSQLSYKQVLQKTHQEARDRAWKDRRNRRPNPLGTIRSSHPTLVAEPSSSGQDEEREPSRVLFSFDDIFAHLFRRQIVRPRSAPRRTTLEDDTIQFEWLIGPQSSSSRPCGCTSYLDIRLTKLLEVICTCQSYGLFGSARWRQLSIMDESLW</sequence>
<dbReference type="EMBL" id="LR862151">
    <property type="protein sequence ID" value="CAD1833680.1"/>
    <property type="molecule type" value="Genomic_DNA"/>
</dbReference>
<feature type="compositionally biased region" description="Basic and acidic residues" evidence="1">
    <location>
        <begin position="19"/>
        <end position="30"/>
    </location>
</feature>
<evidence type="ECO:0000313" key="2">
    <source>
        <dbReference type="EMBL" id="CAD1833680.1"/>
    </source>
</evidence>
<dbReference type="AlphaFoldDB" id="A0A6V7PS70"/>
<feature type="compositionally biased region" description="Polar residues" evidence="1">
    <location>
        <begin position="42"/>
        <end position="57"/>
    </location>
</feature>
<accession>A0A6V7PS70</accession>
<gene>
    <name evidence="2" type="ORF">CB5_LOCUS16891</name>
</gene>
<evidence type="ECO:0000256" key="1">
    <source>
        <dbReference type="SAM" id="MobiDB-lite"/>
    </source>
</evidence>
<name>A0A6V7PS70_ANACO</name>
<proteinExistence type="predicted"/>
<protein>
    <submittedName>
        <fullName evidence="2">Uncharacterized protein</fullName>
    </submittedName>
</protein>
<feature type="region of interest" description="Disordered" evidence="1">
    <location>
        <begin position="16"/>
        <end position="65"/>
    </location>
</feature>